<protein>
    <submittedName>
        <fullName evidence="1">Uncharacterized protein</fullName>
    </submittedName>
</protein>
<reference evidence="1" key="1">
    <citation type="submission" date="2020-06" db="EMBL/GenBank/DDBJ databases">
        <authorList>
            <consortium name="Plant Systems Biology data submission"/>
        </authorList>
    </citation>
    <scope>NUCLEOTIDE SEQUENCE</scope>
    <source>
        <strain evidence="1">D6</strain>
    </source>
</reference>
<gene>
    <name evidence="1" type="ORF">SEMRO_29_G019130.1</name>
</gene>
<sequence length="141" mass="15905">MLRMYPRRQKAALFKILIQPLLAVKKNAKTELDQLPSGMAPARVREREEWKTIMSTAVAAVDSIRKWLKTTVPDNCEITQRWVVVKSVDTHFGSYADLELEVCIDLCPEHNVPNMEVLKSVVVIRSVLGEPMAARTESLGS</sequence>
<proteinExistence type="predicted"/>
<dbReference type="EMBL" id="CAICTM010000029">
    <property type="protein sequence ID" value="CAB9497970.1"/>
    <property type="molecule type" value="Genomic_DNA"/>
</dbReference>
<dbReference type="AlphaFoldDB" id="A0A9N8DA11"/>
<comment type="caution">
    <text evidence="1">The sequence shown here is derived from an EMBL/GenBank/DDBJ whole genome shotgun (WGS) entry which is preliminary data.</text>
</comment>
<accession>A0A9N8DA11</accession>
<dbReference type="Proteomes" id="UP001153069">
    <property type="component" value="Unassembled WGS sequence"/>
</dbReference>
<keyword evidence="2" id="KW-1185">Reference proteome</keyword>
<organism evidence="1 2">
    <name type="scientific">Seminavis robusta</name>
    <dbReference type="NCBI Taxonomy" id="568900"/>
    <lineage>
        <taxon>Eukaryota</taxon>
        <taxon>Sar</taxon>
        <taxon>Stramenopiles</taxon>
        <taxon>Ochrophyta</taxon>
        <taxon>Bacillariophyta</taxon>
        <taxon>Bacillariophyceae</taxon>
        <taxon>Bacillariophycidae</taxon>
        <taxon>Naviculales</taxon>
        <taxon>Naviculaceae</taxon>
        <taxon>Seminavis</taxon>
    </lineage>
</organism>
<evidence type="ECO:0000313" key="1">
    <source>
        <dbReference type="EMBL" id="CAB9497970.1"/>
    </source>
</evidence>
<evidence type="ECO:0000313" key="2">
    <source>
        <dbReference type="Proteomes" id="UP001153069"/>
    </source>
</evidence>
<name>A0A9N8DA11_9STRA</name>